<feature type="domain" description="HNH nuclease" evidence="1">
    <location>
        <begin position="102"/>
        <end position="129"/>
    </location>
</feature>
<dbReference type="Pfam" id="PF13392">
    <property type="entry name" value="HNH_3"/>
    <property type="match status" value="1"/>
</dbReference>
<evidence type="ECO:0000259" key="1">
    <source>
        <dbReference type="Pfam" id="PF13392"/>
    </source>
</evidence>
<reference evidence="2" key="1">
    <citation type="journal article" date="2020" name="Nature">
        <title>Giant virus diversity and host interactions through global metagenomics.</title>
        <authorList>
            <person name="Schulz F."/>
            <person name="Roux S."/>
            <person name="Paez-Espino D."/>
            <person name="Jungbluth S."/>
            <person name="Walsh D.A."/>
            <person name="Denef V.J."/>
            <person name="McMahon K.D."/>
            <person name="Konstantinidis K.T."/>
            <person name="Eloe-Fadrosh E.A."/>
            <person name="Kyrpides N.C."/>
            <person name="Woyke T."/>
        </authorList>
    </citation>
    <scope>NUCLEOTIDE SEQUENCE</scope>
    <source>
        <strain evidence="2">GVMAG-S-1101164-72</strain>
    </source>
</reference>
<dbReference type="Gene3D" id="3.90.75.20">
    <property type="match status" value="1"/>
</dbReference>
<name>A0A6C0AP06_9ZZZZ</name>
<dbReference type="SUPFAM" id="SSF54060">
    <property type="entry name" value="His-Me finger endonucleases"/>
    <property type="match status" value="1"/>
</dbReference>
<dbReference type="InterPro" id="IPR044925">
    <property type="entry name" value="His-Me_finger_sf"/>
</dbReference>
<protein>
    <recommendedName>
        <fullName evidence="1">HNH nuclease domain-containing protein</fullName>
    </recommendedName>
</protein>
<dbReference type="InterPro" id="IPR003615">
    <property type="entry name" value="HNH_nuc"/>
</dbReference>
<accession>A0A6C0AP06</accession>
<organism evidence="2">
    <name type="scientific">viral metagenome</name>
    <dbReference type="NCBI Taxonomy" id="1070528"/>
    <lineage>
        <taxon>unclassified sequences</taxon>
        <taxon>metagenomes</taxon>
        <taxon>organismal metagenomes</taxon>
    </lineage>
</organism>
<dbReference type="AlphaFoldDB" id="A0A6C0AP06"/>
<sequence length="159" mass="18724">MEKISEELITFTGRVGKPANDILYTHVKYYGKEYTIMEIEHDDKYINALIDKEDFPKIKDYTWHYTSNAYVSHSCVDDGKRKSLYLHNFVMGRLEHTGKGSKESIDHINRNGLDNRKENLRLITQTDQNLNQKRKERTIVLPADSGIKIEDIPKHVWYH</sequence>
<dbReference type="EMBL" id="MN740758">
    <property type="protein sequence ID" value="QHS81482.1"/>
    <property type="molecule type" value="Genomic_DNA"/>
</dbReference>
<evidence type="ECO:0000313" key="2">
    <source>
        <dbReference type="EMBL" id="QHS81482.1"/>
    </source>
</evidence>
<proteinExistence type="predicted"/>